<proteinExistence type="predicted"/>
<accession>E0RZ89</accession>
<organism evidence="2 3">
    <name type="scientific">Butyrivibrio proteoclasticus (strain ATCC 51982 / DSM 14932 / B316)</name>
    <name type="common">Clostridium proteoclasticum</name>
    <dbReference type="NCBI Taxonomy" id="515622"/>
    <lineage>
        <taxon>Bacteria</taxon>
        <taxon>Bacillati</taxon>
        <taxon>Bacillota</taxon>
        <taxon>Clostridia</taxon>
        <taxon>Lachnospirales</taxon>
        <taxon>Lachnospiraceae</taxon>
        <taxon>Butyrivibrio</taxon>
    </lineage>
</organism>
<keyword evidence="3" id="KW-1185">Reference proteome</keyword>
<dbReference type="RefSeq" id="WP_013282114.1">
    <property type="nucleotide sequence ID" value="NC_014387.1"/>
</dbReference>
<dbReference type="CDD" id="cd04301">
    <property type="entry name" value="NAT_SF"/>
    <property type="match status" value="1"/>
</dbReference>
<dbReference type="eggNOG" id="COG0456">
    <property type="taxonomic scope" value="Bacteria"/>
</dbReference>
<dbReference type="InterPro" id="IPR016181">
    <property type="entry name" value="Acyl_CoA_acyltransferase"/>
</dbReference>
<dbReference type="GO" id="GO:0016747">
    <property type="term" value="F:acyltransferase activity, transferring groups other than amino-acyl groups"/>
    <property type="evidence" value="ECO:0007669"/>
    <property type="project" value="InterPro"/>
</dbReference>
<keyword evidence="2" id="KW-0808">Transferase</keyword>
<dbReference type="AlphaFoldDB" id="E0RZ89"/>
<dbReference type="HOGENOM" id="CLU_096795_3_0_9"/>
<dbReference type="STRING" id="515622.bpr_I2729"/>
<reference evidence="2 3" key="1">
    <citation type="journal article" date="2010" name="PLoS ONE">
        <title>The glycobiome of the rumen bacterium Butyrivibrio proteoclasticus B316(T) highlights adaptation to a polysaccharide-rich environment.</title>
        <authorList>
            <person name="Kelly W.J."/>
            <person name="Leahy S.C."/>
            <person name="Altermann E."/>
            <person name="Yeoman C.J."/>
            <person name="Dunne J.C."/>
            <person name="Kong Z."/>
            <person name="Pacheco D.M."/>
            <person name="Li D."/>
            <person name="Noel S.J."/>
            <person name="Moon C.D."/>
            <person name="Cookson A.L."/>
            <person name="Attwood G.T."/>
        </authorList>
    </citation>
    <scope>NUCLEOTIDE SEQUENCE [LARGE SCALE GENOMIC DNA]</scope>
    <source>
        <strain evidence="3">ATCC 51982 / DSM 14932 / B316</strain>
    </source>
</reference>
<name>E0RZ89_BUTPB</name>
<dbReference type="Pfam" id="PF13508">
    <property type="entry name" value="Acetyltransf_7"/>
    <property type="match status" value="1"/>
</dbReference>
<evidence type="ECO:0000313" key="3">
    <source>
        <dbReference type="Proteomes" id="UP000001299"/>
    </source>
</evidence>
<protein>
    <submittedName>
        <fullName evidence="2">Acetyltransferase GNAT family</fullName>
    </submittedName>
</protein>
<evidence type="ECO:0000259" key="1">
    <source>
        <dbReference type="PROSITE" id="PS51186"/>
    </source>
</evidence>
<feature type="domain" description="N-acetyltransferase" evidence="1">
    <location>
        <begin position="3"/>
        <end position="149"/>
    </location>
</feature>
<evidence type="ECO:0000313" key="2">
    <source>
        <dbReference type="EMBL" id="ADL35461.1"/>
    </source>
</evidence>
<dbReference type="Gene3D" id="3.40.630.30">
    <property type="match status" value="1"/>
</dbReference>
<dbReference type="SUPFAM" id="SSF55729">
    <property type="entry name" value="Acyl-CoA N-acyltransferases (Nat)"/>
    <property type="match status" value="1"/>
</dbReference>
<gene>
    <name evidence="2" type="ordered locus">bpr_I2729</name>
</gene>
<dbReference type="InterPro" id="IPR000182">
    <property type="entry name" value="GNAT_dom"/>
</dbReference>
<dbReference type="PROSITE" id="PS51186">
    <property type="entry name" value="GNAT"/>
    <property type="match status" value="1"/>
</dbReference>
<sequence length="149" mass="16902">MSLQFVKARTSDALTLNGISKRAFDSDVQVGAPSAGGPPGYMSMPFHTKMARSNHLYKLTDDGLIVGGAILFPDKDKLNVGRIFVSPEHFRKGYGIYMMQEIEAMFSDAKEFTLDTPIWNVRTNAFYSKLGYKEARRDNEFIYYSKKHE</sequence>
<dbReference type="Proteomes" id="UP000001299">
    <property type="component" value="Chromosome 1"/>
</dbReference>
<dbReference type="EMBL" id="CP001810">
    <property type="protein sequence ID" value="ADL35461.1"/>
    <property type="molecule type" value="Genomic_DNA"/>
</dbReference>
<dbReference type="KEGG" id="bpb:bpr_I2729"/>